<dbReference type="AlphaFoldDB" id="A0A173MLA0"/>
<gene>
    <name evidence="2" type="ORF">SAMN05421788_11249</name>
</gene>
<evidence type="ECO:0000256" key="1">
    <source>
        <dbReference type="SAM" id="SignalP"/>
    </source>
</evidence>
<keyword evidence="3" id="KW-1185">Reference proteome</keyword>
<dbReference type="Proteomes" id="UP000186917">
    <property type="component" value="Unassembled WGS sequence"/>
</dbReference>
<reference evidence="3" key="1">
    <citation type="submission" date="2017-01" db="EMBL/GenBank/DDBJ databases">
        <authorList>
            <person name="Varghese N."/>
            <person name="Submissions S."/>
        </authorList>
    </citation>
    <scope>NUCLEOTIDE SEQUENCE [LARGE SCALE GENOMIC DNA]</scope>
    <source>
        <strain evidence="3">DSM 21054</strain>
    </source>
</reference>
<dbReference type="EMBL" id="FTOR01000012">
    <property type="protein sequence ID" value="SIT33157.1"/>
    <property type="molecule type" value="Genomic_DNA"/>
</dbReference>
<organism evidence="2 3">
    <name type="scientific">Filimonas lacunae</name>
    <dbReference type="NCBI Taxonomy" id="477680"/>
    <lineage>
        <taxon>Bacteria</taxon>
        <taxon>Pseudomonadati</taxon>
        <taxon>Bacteroidota</taxon>
        <taxon>Chitinophagia</taxon>
        <taxon>Chitinophagales</taxon>
        <taxon>Chitinophagaceae</taxon>
        <taxon>Filimonas</taxon>
    </lineage>
</organism>
<accession>A0A173MLA0</accession>
<sequence>MNMRLALMFLLVGTLFFSHAGKAQKLFFVYANGMYNTPTGKFKESQYNYGLGGEAGAGFGLLSSTFITGSIGYNTFHNKVDGVSNLKVTPIKFGLRHYLFAKMLFVKADAGVAAIKGDGDSKSKFTMGAGAGVKFAGLNLGIDYNTVNTGISGANWYGWFAFKAGFSIGI</sequence>
<feature type="chain" id="PRO_5030023120" description="Outer membrane protein beta-barrel domain-containing protein" evidence="1">
    <location>
        <begin position="21"/>
        <end position="170"/>
    </location>
</feature>
<dbReference type="OrthoDB" id="673328at2"/>
<proteinExistence type="predicted"/>
<dbReference type="KEGG" id="fln:FLA_4279"/>
<keyword evidence="1" id="KW-0732">Signal</keyword>
<evidence type="ECO:0000313" key="2">
    <source>
        <dbReference type="EMBL" id="SIT33157.1"/>
    </source>
</evidence>
<evidence type="ECO:0008006" key="4">
    <source>
        <dbReference type="Google" id="ProtNLM"/>
    </source>
</evidence>
<name>A0A173MLA0_9BACT</name>
<protein>
    <recommendedName>
        <fullName evidence="4">Outer membrane protein beta-barrel domain-containing protein</fullName>
    </recommendedName>
</protein>
<feature type="signal peptide" evidence="1">
    <location>
        <begin position="1"/>
        <end position="20"/>
    </location>
</feature>
<dbReference type="RefSeq" id="WP_144264162.1">
    <property type="nucleotide sequence ID" value="NZ_AP017422.1"/>
</dbReference>
<evidence type="ECO:0000313" key="3">
    <source>
        <dbReference type="Proteomes" id="UP000186917"/>
    </source>
</evidence>